<evidence type="ECO:0008006" key="3">
    <source>
        <dbReference type="Google" id="ProtNLM"/>
    </source>
</evidence>
<dbReference type="EMBL" id="JAUPBM010000007">
    <property type="protein sequence ID" value="MDO7019406.1"/>
    <property type="molecule type" value="Genomic_DNA"/>
</dbReference>
<comment type="caution">
    <text evidence="1">The sequence shown here is derived from an EMBL/GenBank/DDBJ whole genome shotgun (WGS) entry which is preliminary data.</text>
</comment>
<reference evidence="1" key="1">
    <citation type="submission" date="2023-07" db="EMBL/GenBank/DDBJ databases">
        <title>Mucosal microbiota of week-old chicken and adult hens.</title>
        <authorList>
            <person name="Volf J."/>
            <person name="Karasova D."/>
            <person name="Crhanova M."/>
            <person name="Faldynova M."/>
            <person name="Prikrylova H."/>
            <person name="Zeman M."/>
            <person name="Babak V."/>
            <person name="Rajova J."/>
            <person name="Rychlik I."/>
        </authorList>
    </citation>
    <scope>NUCLEOTIDE SEQUENCE</scope>
    <source>
        <strain evidence="1">ET902</strain>
    </source>
</reference>
<proteinExistence type="predicted"/>
<organism evidence="1 2">
    <name type="scientific">Brachyspira innocens</name>
    <dbReference type="NCBI Taxonomy" id="13264"/>
    <lineage>
        <taxon>Bacteria</taxon>
        <taxon>Pseudomonadati</taxon>
        <taxon>Spirochaetota</taxon>
        <taxon>Spirochaetia</taxon>
        <taxon>Brachyspirales</taxon>
        <taxon>Brachyspiraceae</taxon>
        <taxon>Brachyspira</taxon>
    </lineage>
</organism>
<keyword evidence="2" id="KW-1185">Reference proteome</keyword>
<accession>A0ABT8YU89</accession>
<evidence type="ECO:0000313" key="2">
    <source>
        <dbReference type="Proteomes" id="UP001175147"/>
    </source>
</evidence>
<dbReference type="Proteomes" id="UP001175147">
    <property type="component" value="Unassembled WGS sequence"/>
</dbReference>
<protein>
    <recommendedName>
        <fullName evidence="3">Hvp 101 VSH-1 tail protein</fullName>
    </recommendedName>
</protein>
<dbReference type="RefSeq" id="WP_304384923.1">
    <property type="nucleotide sequence ID" value="NZ_JAUPBL010000022.1"/>
</dbReference>
<evidence type="ECO:0000313" key="1">
    <source>
        <dbReference type="EMBL" id="MDO7019406.1"/>
    </source>
</evidence>
<name>A0ABT8YU89_9SPIR</name>
<sequence>MKLNDPTVSGSAADGTFIDKDERNGVAGTLLKAKVFNQLVYETNTLIKEGGLIPSDKDLTQIFTAIRNLYTNADNELKNYFDNKISIESSKITEEIKERKEADSNLQNQINTSNSKITQEITDRKNADSNLQSLINTANSKINQEITDRKNAVINIESQIRDINMTIEETSSFIIKETITKSGSGTQSWALNWRSDLEYLQVAGYVSGNTNALSSLSSYGLYLSTNDSAPFIGWFGSSSSHYYYGGEFQKSFTNYQAGLPNLKWFPILGSKPVLGMKNNSQNTITAYLYFLVRKK</sequence>
<gene>
    <name evidence="1" type="ORF">Q5M86_01310</name>
</gene>